<dbReference type="AlphaFoldDB" id="A0A2R5GA21"/>
<dbReference type="InterPro" id="IPR008733">
    <property type="entry name" value="PEX11"/>
</dbReference>
<sequence length="237" mass="26364">MASGPSFDLSLAGANKFLATSVGRDKVGKFVHYGARAVAGLAAQSMENLPKDSPEYAKVALVHQRARSLFVRIMDSRRTNRWLSSLGIILALRKAKYPWREDATAAYVVAQLGMIWWHVGDHIRWLQQIGWVPGDQARSKRISFTGFVVSAVLNVAYLLSEIQLEGKQVSAKEDEEAVKKQKFHRRLNLVKHLVTVVSTLHISELFMSSEPICGACGALASAIDIYLTFPRLAEKKE</sequence>
<dbReference type="EMBL" id="BEYU01000012">
    <property type="protein sequence ID" value="GBG25383.1"/>
    <property type="molecule type" value="Genomic_DNA"/>
</dbReference>
<dbReference type="OrthoDB" id="411017at2759"/>
<evidence type="ECO:0008006" key="7">
    <source>
        <dbReference type="Google" id="ProtNLM"/>
    </source>
</evidence>
<evidence type="ECO:0000313" key="6">
    <source>
        <dbReference type="Proteomes" id="UP000241890"/>
    </source>
</evidence>
<protein>
    <recommendedName>
        <fullName evidence="7">Peroxisomal membrane protein 11C</fullName>
    </recommendedName>
</protein>
<organism evidence="5 6">
    <name type="scientific">Hondaea fermentalgiana</name>
    <dbReference type="NCBI Taxonomy" id="2315210"/>
    <lineage>
        <taxon>Eukaryota</taxon>
        <taxon>Sar</taxon>
        <taxon>Stramenopiles</taxon>
        <taxon>Bigyra</taxon>
        <taxon>Labyrinthulomycetes</taxon>
        <taxon>Thraustochytrida</taxon>
        <taxon>Thraustochytriidae</taxon>
        <taxon>Hondaea</taxon>
    </lineage>
</organism>
<evidence type="ECO:0000256" key="1">
    <source>
        <dbReference type="ARBA" id="ARBA00022593"/>
    </source>
</evidence>
<proteinExistence type="predicted"/>
<dbReference type="PANTHER" id="PTHR12652">
    <property type="entry name" value="PEROXISOMAL BIOGENESIS FACTOR 11"/>
    <property type="match status" value="1"/>
</dbReference>
<evidence type="ECO:0000256" key="3">
    <source>
        <dbReference type="ARBA" id="ARBA00023140"/>
    </source>
</evidence>
<reference evidence="5 6" key="1">
    <citation type="submission" date="2017-12" db="EMBL/GenBank/DDBJ databases">
        <title>Sequencing, de novo assembly and annotation of complete genome of a new Thraustochytrid species, strain FCC1311.</title>
        <authorList>
            <person name="Sedici K."/>
            <person name="Godart F."/>
            <person name="Aiese Cigliano R."/>
            <person name="Sanseverino W."/>
            <person name="Barakat M."/>
            <person name="Ortet P."/>
            <person name="Marechal E."/>
            <person name="Cagnac O."/>
            <person name="Amato A."/>
        </authorList>
    </citation>
    <scope>NUCLEOTIDE SEQUENCE [LARGE SCALE GENOMIC DNA]</scope>
</reference>
<evidence type="ECO:0000313" key="5">
    <source>
        <dbReference type="EMBL" id="GBG25383.1"/>
    </source>
</evidence>
<dbReference type="GO" id="GO:0016559">
    <property type="term" value="P:peroxisome fission"/>
    <property type="evidence" value="ECO:0007669"/>
    <property type="project" value="InterPro"/>
</dbReference>
<accession>A0A2R5GA21</accession>
<dbReference type="Pfam" id="PF05648">
    <property type="entry name" value="PEX11"/>
    <property type="match status" value="1"/>
</dbReference>
<dbReference type="Proteomes" id="UP000241890">
    <property type="component" value="Unassembled WGS sequence"/>
</dbReference>
<evidence type="ECO:0000256" key="2">
    <source>
        <dbReference type="ARBA" id="ARBA00023136"/>
    </source>
</evidence>
<gene>
    <name evidence="5" type="ORF">FCC1311_016012</name>
</gene>
<comment type="caution">
    <text evidence="5">The sequence shown here is derived from an EMBL/GenBank/DDBJ whole genome shotgun (WGS) entry which is preliminary data.</text>
</comment>
<dbReference type="PANTHER" id="PTHR12652:SF50">
    <property type="entry name" value="PEROXIN 11"/>
    <property type="match status" value="1"/>
</dbReference>
<evidence type="ECO:0000256" key="4">
    <source>
        <dbReference type="ARBA" id="ARBA00046271"/>
    </source>
</evidence>
<keyword evidence="6" id="KW-1185">Reference proteome</keyword>
<dbReference type="GO" id="GO:0005778">
    <property type="term" value="C:peroxisomal membrane"/>
    <property type="evidence" value="ECO:0007669"/>
    <property type="project" value="UniProtKB-SubCell"/>
</dbReference>
<keyword evidence="3" id="KW-0576">Peroxisome</keyword>
<comment type="subcellular location">
    <subcellularLocation>
        <location evidence="4">Peroxisome membrane</location>
    </subcellularLocation>
</comment>
<name>A0A2R5GA21_9STRA</name>
<dbReference type="InParanoid" id="A0A2R5GA21"/>
<keyword evidence="1" id="KW-0962">Peroxisome biogenesis</keyword>
<keyword evidence="2" id="KW-0472">Membrane</keyword>